<evidence type="ECO:0000313" key="2">
    <source>
        <dbReference type="EMBL" id="QHT89418.1"/>
    </source>
</evidence>
<proteinExistence type="predicted"/>
<accession>A0A6C0I8Q2</accession>
<dbReference type="InterPro" id="IPR043862">
    <property type="entry name" value="DUF5824"/>
</dbReference>
<protein>
    <recommendedName>
        <fullName evidence="1">DUF5824 domain-containing protein</fullName>
    </recommendedName>
</protein>
<organism evidence="2">
    <name type="scientific">viral metagenome</name>
    <dbReference type="NCBI Taxonomy" id="1070528"/>
    <lineage>
        <taxon>unclassified sequences</taxon>
        <taxon>metagenomes</taxon>
        <taxon>organismal metagenomes</taxon>
    </lineage>
</organism>
<dbReference type="Pfam" id="PF19141">
    <property type="entry name" value="DUF5824"/>
    <property type="match status" value="1"/>
</dbReference>
<name>A0A6C0I8Q2_9ZZZZ</name>
<dbReference type="AlphaFoldDB" id="A0A6C0I8Q2"/>
<feature type="domain" description="DUF5824" evidence="1">
    <location>
        <begin position="13"/>
        <end position="133"/>
    </location>
</feature>
<dbReference type="EMBL" id="MN740140">
    <property type="protein sequence ID" value="QHT89418.1"/>
    <property type="molecule type" value="Genomic_DNA"/>
</dbReference>
<evidence type="ECO:0000259" key="1">
    <source>
        <dbReference type="Pfam" id="PF19141"/>
    </source>
</evidence>
<sequence>MNPKKQLGDIKFPMRYLPKMLAKEDNKKQAKMLIKSKNLYKEGVYYNREKVASFKNKKSPHIVNARKIYNIKNIAPNEELAKKTGCKLEVLNKIVRKGEGAYYSSGSRPNQTPQSWGLARLASALTSGKAAAVDYNIIRDGCDHKKKAFVLANKAKKKYNYGHAKAKKVAVKVR</sequence>
<reference evidence="2" key="1">
    <citation type="journal article" date="2020" name="Nature">
        <title>Giant virus diversity and host interactions through global metagenomics.</title>
        <authorList>
            <person name="Schulz F."/>
            <person name="Roux S."/>
            <person name="Paez-Espino D."/>
            <person name="Jungbluth S."/>
            <person name="Walsh D.A."/>
            <person name="Denef V.J."/>
            <person name="McMahon K.D."/>
            <person name="Konstantinidis K.T."/>
            <person name="Eloe-Fadrosh E.A."/>
            <person name="Kyrpides N.C."/>
            <person name="Woyke T."/>
        </authorList>
    </citation>
    <scope>NUCLEOTIDE SEQUENCE</scope>
    <source>
        <strain evidence="2">GVMAG-M-3300023184-60</strain>
    </source>
</reference>